<evidence type="ECO:0000256" key="5">
    <source>
        <dbReference type="ARBA" id="ARBA00023049"/>
    </source>
</evidence>
<dbReference type="AlphaFoldDB" id="A0A317JNI1"/>
<dbReference type="Gene3D" id="1.10.1370.20">
    <property type="entry name" value="Oligoendopeptidase f, C-terminal domain"/>
    <property type="match status" value="1"/>
</dbReference>
<dbReference type="InterPro" id="IPR042088">
    <property type="entry name" value="OligoPept_F_C"/>
</dbReference>
<keyword evidence="2 6" id="KW-0479">Metal-binding</keyword>
<evidence type="ECO:0000256" key="1">
    <source>
        <dbReference type="ARBA" id="ARBA00022670"/>
    </source>
</evidence>
<dbReference type="Pfam" id="PF08439">
    <property type="entry name" value="Peptidase_M3_N"/>
    <property type="match status" value="1"/>
</dbReference>
<comment type="caution">
    <text evidence="9">The sequence shown here is derived from an EMBL/GenBank/DDBJ whole genome shotgun (WGS) entry which is preliminary data.</text>
</comment>
<dbReference type="Gene3D" id="1.20.140.70">
    <property type="entry name" value="Oligopeptidase f, N-terminal domain"/>
    <property type="match status" value="1"/>
</dbReference>
<dbReference type="Pfam" id="PF01432">
    <property type="entry name" value="Peptidase_M3"/>
    <property type="match status" value="1"/>
</dbReference>
<evidence type="ECO:0000256" key="2">
    <source>
        <dbReference type="ARBA" id="ARBA00022723"/>
    </source>
</evidence>
<name>A0A317JNI1_9BACT</name>
<keyword evidence="1 6" id="KW-0645">Protease</keyword>
<comment type="cofactor">
    <cofactor evidence="6">
        <name>Zn(2+)</name>
        <dbReference type="ChEBI" id="CHEBI:29105"/>
    </cofactor>
    <text evidence="6">Binds 1 zinc ion.</text>
</comment>
<gene>
    <name evidence="9" type="ORF">C5B42_05400</name>
</gene>
<keyword evidence="5 6" id="KW-0482">Metalloprotease</keyword>
<reference evidence="9 10" key="1">
    <citation type="submission" date="2018-02" db="EMBL/GenBank/DDBJ databases">
        <title>Genomic Reconstructions from Amazon Rainforest and Pasture Soil Reveal Novel Insights into the Physiology of Candidate Phyla in Tropical Sites.</title>
        <authorList>
            <person name="Kroeger M.E."/>
            <person name="Delmont T."/>
            <person name="Eren A.M."/>
            <person name="Guo J."/>
            <person name="Meyer K.M."/>
            <person name="Khan K."/>
            <person name="Rodrigues J.L.M."/>
            <person name="Bohannan B.J.M."/>
            <person name="Tringe S."/>
            <person name="Borges C.D."/>
            <person name="Tiedje J."/>
            <person name="Tsai S.M."/>
            <person name="Nusslein K."/>
        </authorList>
    </citation>
    <scope>NUCLEOTIDE SEQUENCE [LARGE SCALE GENOMIC DNA]</scope>
    <source>
        <strain evidence="9">Amazon FNV 2010 28 9</strain>
    </source>
</reference>
<evidence type="ECO:0000256" key="3">
    <source>
        <dbReference type="ARBA" id="ARBA00022801"/>
    </source>
</evidence>
<dbReference type="CDD" id="cd09610">
    <property type="entry name" value="M3B_PepF"/>
    <property type="match status" value="1"/>
</dbReference>
<evidence type="ECO:0000256" key="6">
    <source>
        <dbReference type="RuleBase" id="RU003435"/>
    </source>
</evidence>
<feature type="domain" description="Peptidase M3A/M3B catalytic" evidence="7">
    <location>
        <begin position="204"/>
        <end position="582"/>
    </location>
</feature>
<dbReference type="InterPro" id="IPR001567">
    <property type="entry name" value="Pept_M3A_M3B_dom"/>
</dbReference>
<accession>A0A317JNI1</accession>
<dbReference type="SUPFAM" id="SSF55486">
    <property type="entry name" value="Metalloproteases ('zincins'), catalytic domain"/>
    <property type="match status" value="1"/>
</dbReference>
<organism evidence="9 10">
    <name type="scientific">Candidatus Cerribacteria bacterium 'Amazon FNV 2010 28 9'</name>
    <dbReference type="NCBI Taxonomy" id="2081795"/>
    <lineage>
        <taxon>Bacteria</taxon>
        <taxon>Candidatus Cerribacteria</taxon>
    </lineage>
</organism>
<dbReference type="GO" id="GO:0006508">
    <property type="term" value="P:proteolysis"/>
    <property type="evidence" value="ECO:0007669"/>
    <property type="project" value="UniProtKB-KW"/>
</dbReference>
<evidence type="ECO:0000313" key="10">
    <source>
        <dbReference type="Proteomes" id="UP000246104"/>
    </source>
</evidence>
<evidence type="ECO:0000256" key="4">
    <source>
        <dbReference type="ARBA" id="ARBA00022833"/>
    </source>
</evidence>
<proteinExistence type="inferred from homology"/>
<dbReference type="InterPro" id="IPR013647">
    <property type="entry name" value="OligopepF_N_dom"/>
</dbReference>
<protein>
    <recommendedName>
        <fullName evidence="11">Oligoendopeptidase F</fullName>
    </recommendedName>
</protein>
<comment type="similarity">
    <text evidence="6">Belongs to the peptidase M3 family.</text>
</comment>
<evidence type="ECO:0000259" key="7">
    <source>
        <dbReference type="Pfam" id="PF01432"/>
    </source>
</evidence>
<keyword evidence="3 6" id="KW-0378">Hydrolase</keyword>
<keyword evidence="4 6" id="KW-0862">Zinc</keyword>
<feature type="domain" description="Oligopeptidase F N-terminal" evidence="8">
    <location>
        <begin position="120"/>
        <end position="178"/>
    </location>
</feature>
<sequence length="601" mass="68422">MPTPSLSTTWDFSPLFANDDDPQIMQSRQKATQTIHAFVTRWKQNSEYTTNPHILRQALDEYNTLFEDTGLNANEEYYFSLRSALEQDNSALHAKQQHADETTIALANEVQFFTLALSHISTETQFKLLVSSELTPYRHFLEMTFAQSPYMLSEPEEKILNLKSLPAHQSWERLTEHVLAKENARIRFADGTVKKQTLAQLATLLSNPNKDVRDQAAKALHKIYKKHSDVGEAELNALLLNKKIDDELRGLSRPELNRFLHDDIDAEVVDVLVSTVESFYPLAHRLYELKTKLFNIPRLAYHERNLEYGAKESSYSYEQAATLVRTVFSSLDPEFGTIFATLTTQGNVDVYPKQGKASGAFCAIILPSQPTYILLNFTGKRRDVTVLAHECGHAINNELMKGKVSALDYGSPLSTAEVASTFMEDFVLDRLMKEATDEERLSLLIEKLDADISTIIRQVACFRFEQELHQTFRKQGYLPKETIGKLFTQHMSAYMGPFVEQSKGSENWWLAWTHIRTFFYVYSYASGLLISKSLQASVRKDHSFITQVKGFLSAGTSDSPRNIFARLGIDITDKAFWENGMREIEAMLNETETLAKKLGKI</sequence>
<dbReference type="GO" id="GO:0004222">
    <property type="term" value="F:metalloendopeptidase activity"/>
    <property type="evidence" value="ECO:0007669"/>
    <property type="project" value="InterPro"/>
</dbReference>
<evidence type="ECO:0000313" key="9">
    <source>
        <dbReference type="EMBL" id="PWU22646.1"/>
    </source>
</evidence>
<dbReference type="Proteomes" id="UP000246104">
    <property type="component" value="Unassembled WGS sequence"/>
</dbReference>
<dbReference type="EMBL" id="PSRQ01000059">
    <property type="protein sequence ID" value="PWU22646.1"/>
    <property type="molecule type" value="Genomic_DNA"/>
</dbReference>
<dbReference type="GO" id="GO:0046872">
    <property type="term" value="F:metal ion binding"/>
    <property type="evidence" value="ECO:0007669"/>
    <property type="project" value="UniProtKB-UniRule"/>
</dbReference>
<evidence type="ECO:0000259" key="8">
    <source>
        <dbReference type="Pfam" id="PF08439"/>
    </source>
</evidence>
<evidence type="ECO:0008006" key="11">
    <source>
        <dbReference type="Google" id="ProtNLM"/>
    </source>
</evidence>